<feature type="transmembrane region" description="Helical" evidence="10">
    <location>
        <begin position="17"/>
        <end position="42"/>
    </location>
</feature>
<evidence type="ECO:0000256" key="2">
    <source>
        <dbReference type="ARBA" id="ARBA00007809"/>
    </source>
</evidence>
<dbReference type="PANTHER" id="PTHR10791">
    <property type="entry name" value="RAG1-ACTIVATING PROTEIN 1"/>
    <property type="match status" value="1"/>
</dbReference>
<keyword evidence="7" id="KW-0677">Repeat</keyword>
<name>A0AAE0DRC9_9ROSI</name>
<keyword evidence="4" id="KW-1003">Cell membrane</keyword>
<feature type="transmembrane region" description="Helical" evidence="10">
    <location>
        <begin position="380"/>
        <end position="401"/>
    </location>
</feature>
<comment type="subcellular location">
    <subcellularLocation>
        <location evidence="1">Cell membrane</location>
        <topology evidence="1">Multi-pass membrane protein</topology>
    </subcellularLocation>
</comment>
<sequence>MGALAAMTMFDTHNPGAFVFGLLGNLVSFFVFLAPIPTFYRIWKKKSTEGFQSVPYVVSLFSAMLWIYYATMKTDVSLLITINAFGCFIETLYIAVFIAFASKQARISTLRLLIVMNFGGFCAILLLSHFLAKGPIRVKVLGWVCVSFAVSVFAAPLSIVRLVIRTKSVEFMPFYLSLFLTFNAVAWFFYGFLLKDYYIAVPNILGFVFGILQMILYVVYKNYRPIKSSEGFQSVPYVISLLSATLWMYYALLKVDVLLLITINTFFCVVQTIYISLYLFYASNKARIQTLKLLLLFNVFGFGMICLLTFFLAKGTTRVKIIGYICMALSLSVFVAPLCIVRKVIRTKSVEYMPFTLSFFLTLGAVTWFLYGLLIKDLNIAVPNVLGFIFGVLQMVLYMIYRNPKIVQLQEPKLQELSEHIVDVMKLSTMVCSELNSVVPQINAIENDQVIVIEDQVVKKQTDEETKQNMDVTTNV</sequence>
<feature type="transmembrane region" description="Helical" evidence="10">
    <location>
        <begin position="138"/>
        <end position="160"/>
    </location>
</feature>
<dbReference type="Gene3D" id="1.20.1280.290">
    <property type="match status" value="4"/>
</dbReference>
<dbReference type="GO" id="GO:0008515">
    <property type="term" value="F:sucrose transmembrane transporter activity"/>
    <property type="evidence" value="ECO:0007669"/>
    <property type="project" value="UniProtKB-ARBA"/>
</dbReference>
<evidence type="ECO:0000313" key="12">
    <source>
        <dbReference type="Proteomes" id="UP001281410"/>
    </source>
</evidence>
<keyword evidence="8 10" id="KW-1133">Transmembrane helix</keyword>
<evidence type="ECO:0008006" key="13">
    <source>
        <dbReference type="Google" id="ProtNLM"/>
    </source>
</evidence>
<evidence type="ECO:0000256" key="5">
    <source>
        <dbReference type="ARBA" id="ARBA00022597"/>
    </source>
</evidence>
<feature type="transmembrane region" description="Helical" evidence="10">
    <location>
        <begin position="319"/>
        <end position="340"/>
    </location>
</feature>
<feature type="transmembrane region" description="Helical" evidence="10">
    <location>
        <begin position="54"/>
        <end position="72"/>
    </location>
</feature>
<evidence type="ECO:0000256" key="8">
    <source>
        <dbReference type="ARBA" id="ARBA00022989"/>
    </source>
</evidence>
<evidence type="ECO:0000256" key="9">
    <source>
        <dbReference type="ARBA" id="ARBA00023136"/>
    </source>
</evidence>
<proteinExistence type="inferred from homology"/>
<keyword evidence="6 10" id="KW-0812">Transmembrane</keyword>
<feature type="transmembrane region" description="Helical" evidence="10">
    <location>
        <begin position="112"/>
        <end position="132"/>
    </location>
</feature>
<dbReference type="InterPro" id="IPR047664">
    <property type="entry name" value="SWEET"/>
</dbReference>
<organism evidence="11 12">
    <name type="scientific">Dipteronia sinensis</name>
    <dbReference type="NCBI Taxonomy" id="43782"/>
    <lineage>
        <taxon>Eukaryota</taxon>
        <taxon>Viridiplantae</taxon>
        <taxon>Streptophyta</taxon>
        <taxon>Embryophyta</taxon>
        <taxon>Tracheophyta</taxon>
        <taxon>Spermatophyta</taxon>
        <taxon>Magnoliopsida</taxon>
        <taxon>eudicotyledons</taxon>
        <taxon>Gunneridae</taxon>
        <taxon>Pentapetalae</taxon>
        <taxon>rosids</taxon>
        <taxon>malvids</taxon>
        <taxon>Sapindales</taxon>
        <taxon>Sapindaceae</taxon>
        <taxon>Hippocastanoideae</taxon>
        <taxon>Acereae</taxon>
        <taxon>Dipteronia</taxon>
    </lineage>
</organism>
<keyword evidence="5" id="KW-0762">Sugar transport</keyword>
<keyword evidence="3" id="KW-0813">Transport</keyword>
<dbReference type="Pfam" id="PF03083">
    <property type="entry name" value="MtN3_slv"/>
    <property type="match status" value="4"/>
</dbReference>
<feature type="transmembrane region" description="Helical" evidence="10">
    <location>
        <begin position="78"/>
        <end position="100"/>
    </location>
</feature>
<dbReference type="PANTHER" id="PTHR10791:SF22">
    <property type="entry name" value="BIDIRECTIONAL SUGAR TRANSPORTER SWEET11"/>
    <property type="match status" value="1"/>
</dbReference>
<reference evidence="11" key="1">
    <citation type="journal article" date="2023" name="Plant J.">
        <title>Genome sequences and population genomics provide insights into the demographic history, inbreeding, and mutation load of two 'living fossil' tree species of Dipteronia.</title>
        <authorList>
            <person name="Feng Y."/>
            <person name="Comes H.P."/>
            <person name="Chen J."/>
            <person name="Zhu S."/>
            <person name="Lu R."/>
            <person name="Zhang X."/>
            <person name="Li P."/>
            <person name="Qiu J."/>
            <person name="Olsen K.M."/>
            <person name="Qiu Y."/>
        </authorList>
    </citation>
    <scope>NUCLEOTIDE SEQUENCE</scope>
    <source>
        <strain evidence="11">NBL</strain>
    </source>
</reference>
<feature type="transmembrane region" description="Helical" evidence="10">
    <location>
        <begin position="232"/>
        <end position="252"/>
    </location>
</feature>
<feature type="transmembrane region" description="Helical" evidence="10">
    <location>
        <begin position="352"/>
        <end position="374"/>
    </location>
</feature>
<evidence type="ECO:0000313" key="11">
    <source>
        <dbReference type="EMBL" id="KAK3183199.1"/>
    </source>
</evidence>
<gene>
    <name evidence="11" type="ORF">Dsin_030485</name>
</gene>
<feature type="transmembrane region" description="Helical" evidence="10">
    <location>
        <begin position="293"/>
        <end position="313"/>
    </location>
</feature>
<keyword evidence="12" id="KW-1185">Reference proteome</keyword>
<evidence type="ECO:0000256" key="1">
    <source>
        <dbReference type="ARBA" id="ARBA00004651"/>
    </source>
</evidence>
<comment type="caution">
    <text evidence="11">The sequence shown here is derived from an EMBL/GenBank/DDBJ whole genome shotgun (WGS) entry which is preliminary data.</text>
</comment>
<evidence type="ECO:0000256" key="3">
    <source>
        <dbReference type="ARBA" id="ARBA00022448"/>
    </source>
</evidence>
<evidence type="ECO:0000256" key="10">
    <source>
        <dbReference type="SAM" id="Phobius"/>
    </source>
</evidence>
<dbReference type="GO" id="GO:0005886">
    <property type="term" value="C:plasma membrane"/>
    <property type="evidence" value="ECO:0007669"/>
    <property type="project" value="UniProtKB-SubCell"/>
</dbReference>
<feature type="transmembrane region" description="Helical" evidence="10">
    <location>
        <begin position="172"/>
        <end position="193"/>
    </location>
</feature>
<feature type="transmembrane region" description="Helical" evidence="10">
    <location>
        <begin position="199"/>
        <end position="220"/>
    </location>
</feature>
<dbReference type="EMBL" id="JANJYJ010000010">
    <property type="protein sequence ID" value="KAK3183199.1"/>
    <property type="molecule type" value="Genomic_DNA"/>
</dbReference>
<evidence type="ECO:0000256" key="6">
    <source>
        <dbReference type="ARBA" id="ARBA00022692"/>
    </source>
</evidence>
<dbReference type="FunFam" id="1.20.1280.290:FF:000003">
    <property type="entry name" value="Bidirectional sugar transporter SWEET"/>
    <property type="match status" value="2"/>
</dbReference>
<keyword evidence="9 10" id="KW-0472">Membrane</keyword>
<dbReference type="GO" id="GO:0051119">
    <property type="term" value="F:sugar transmembrane transporter activity"/>
    <property type="evidence" value="ECO:0007669"/>
    <property type="project" value="InterPro"/>
</dbReference>
<dbReference type="Proteomes" id="UP001281410">
    <property type="component" value="Unassembled WGS sequence"/>
</dbReference>
<comment type="similarity">
    <text evidence="2">Belongs to the SWEET sugar transporter family.</text>
</comment>
<protein>
    <recommendedName>
        <fullName evidence="13">Bidirectional sugar transporter SWEET</fullName>
    </recommendedName>
</protein>
<dbReference type="FunFam" id="1.20.1280.290:FF:000001">
    <property type="entry name" value="Bidirectional sugar transporter SWEET"/>
    <property type="match status" value="1"/>
</dbReference>
<dbReference type="InterPro" id="IPR004316">
    <property type="entry name" value="SWEET_rpt"/>
</dbReference>
<feature type="transmembrane region" description="Helical" evidence="10">
    <location>
        <begin position="258"/>
        <end position="281"/>
    </location>
</feature>
<accession>A0AAE0DRC9</accession>
<evidence type="ECO:0000256" key="7">
    <source>
        <dbReference type="ARBA" id="ARBA00022737"/>
    </source>
</evidence>
<evidence type="ECO:0000256" key="4">
    <source>
        <dbReference type="ARBA" id="ARBA00022475"/>
    </source>
</evidence>
<dbReference type="AlphaFoldDB" id="A0AAE0DRC9"/>